<reference evidence="2 3" key="1">
    <citation type="submission" date="2022-10" db="EMBL/GenBank/DDBJ databases">
        <title>Luteolibacter flavescens strain MCCC 1K03193, whole genome shotgun sequencing project.</title>
        <authorList>
            <person name="Zhao G."/>
            <person name="Shen L."/>
        </authorList>
    </citation>
    <scope>NUCLEOTIDE SEQUENCE [LARGE SCALE GENOMIC DNA]</scope>
    <source>
        <strain evidence="2 3">MCCC 1K03193</strain>
    </source>
</reference>
<keyword evidence="3" id="KW-1185">Reference proteome</keyword>
<keyword evidence="1" id="KW-0175">Coiled coil</keyword>
<evidence type="ECO:0000313" key="2">
    <source>
        <dbReference type="EMBL" id="MCW1887649.1"/>
    </source>
</evidence>
<dbReference type="Proteomes" id="UP001207930">
    <property type="component" value="Unassembled WGS sequence"/>
</dbReference>
<gene>
    <name evidence="2" type="ORF">OKA04_23125</name>
</gene>
<dbReference type="EMBL" id="JAPDDS010000020">
    <property type="protein sequence ID" value="MCW1887649.1"/>
    <property type="molecule type" value="Genomic_DNA"/>
</dbReference>
<protein>
    <submittedName>
        <fullName evidence="2">Uncharacterized protein</fullName>
    </submittedName>
</protein>
<evidence type="ECO:0000256" key="1">
    <source>
        <dbReference type="SAM" id="Coils"/>
    </source>
</evidence>
<proteinExistence type="predicted"/>
<evidence type="ECO:0000313" key="3">
    <source>
        <dbReference type="Proteomes" id="UP001207930"/>
    </source>
</evidence>
<sequence length="415" mass="45172">MLPRLISALVISTQLARAELPDAAPLIEEMSAAHAKLTGYAATWTSQGEGKSLDLTIAKDHRTGRFLMHIKAQGPNGNIESRQWSPDGKEVYVDNDGTRMKLDAVTAETNFYRSFREVFLEKETFDTFVISGTPGMLLGRESIQAMLRIDRNATPGWMNFKADFKTAAASEKEVTLASGEFGKLTIDRATGVLLRQEIDGVGDEKRVLERTGYLTEGVAEEMTAITSGWSTLGAVAGGLDPWSLKSRPTFLQFVIDGIESGTGSLEKLEEKLARKEELLSYGRNALAKSKEPVGGTLPWDKVMEATRTEARNRWKATLPEGSPEDEEAFAKYLANPANQASLRDMIADEMTALEGMIPGVVNALYGPGSEDGLIAKTATGRVAKASIEAALCRAYLAAKLEEKMAAAWGERENLD</sequence>
<accession>A0ABT3FVP1</accession>
<dbReference type="RefSeq" id="WP_264503605.1">
    <property type="nucleotide sequence ID" value="NZ_JAPDDS010000020.1"/>
</dbReference>
<feature type="coiled-coil region" evidence="1">
    <location>
        <begin position="258"/>
        <end position="285"/>
    </location>
</feature>
<name>A0ABT3FVP1_9BACT</name>
<organism evidence="2 3">
    <name type="scientific">Luteolibacter flavescens</name>
    <dbReference type="NCBI Taxonomy" id="1859460"/>
    <lineage>
        <taxon>Bacteria</taxon>
        <taxon>Pseudomonadati</taxon>
        <taxon>Verrucomicrobiota</taxon>
        <taxon>Verrucomicrobiia</taxon>
        <taxon>Verrucomicrobiales</taxon>
        <taxon>Verrucomicrobiaceae</taxon>
        <taxon>Luteolibacter</taxon>
    </lineage>
</organism>
<comment type="caution">
    <text evidence="2">The sequence shown here is derived from an EMBL/GenBank/DDBJ whole genome shotgun (WGS) entry which is preliminary data.</text>
</comment>